<dbReference type="Gene3D" id="3.40.50.720">
    <property type="entry name" value="NAD(P)-binding Rossmann-like Domain"/>
    <property type="match status" value="1"/>
</dbReference>
<feature type="non-terminal residue" evidence="2">
    <location>
        <position position="1"/>
    </location>
</feature>
<feature type="domain" description="Gfo/Idh/MocA-like oxidoreductase N-terminal" evidence="1">
    <location>
        <begin position="67"/>
        <end position="138"/>
    </location>
</feature>
<organism evidence="2">
    <name type="scientific">marine sediment metagenome</name>
    <dbReference type="NCBI Taxonomy" id="412755"/>
    <lineage>
        <taxon>unclassified sequences</taxon>
        <taxon>metagenomes</taxon>
        <taxon>ecological metagenomes</taxon>
    </lineage>
</organism>
<dbReference type="InterPro" id="IPR050463">
    <property type="entry name" value="Gfo/Idh/MocA_oxidrdct_glycsds"/>
</dbReference>
<reference evidence="2" key="1">
    <citation type="journal article" date="2014" name="Front. Microbiol.">
        <title>High frequency of phylogenetically diverse reductive dehalogenase-homologous genes in deep subseafloor sedimentary metagenomes.</title>
        <authorList>
            <person name="Kawai M."/>
            <person name="Futagami T."/>
            <person name="Toyoda A."/>
            <person name="Takaki Y."/>
            <person name="Nishi S."/>
            <person name="Hori S."/>
            <person name="Arai W."/>
            <person name="Tsubouchi T."/>
            <person name="Morono Y."/>
            <person name="Uchiyama I."/>
            <person name="Ito T."/>
            <person name="Fujiyama A."/>
            <person name="Inagaki F."/>
            <person name="Takami H."/>
        </authorList>
    </citation>
    <scope>NUCLEOTIDE SEQUENCE</scope>
    <source>
        <strain evidence="2">Expedition CK06-06</strain>
    </source>
</reference>
<evidence type="ECO:0000313" key="2">
    <source>
        <dbReference type="EMBL" id="GAI93204.1"/>
    </source>
</evidence>
<dbReference type="PANTHER" id="PTHR43818:SF5">
    <property type="entry name" value="OXIDOREDUCTASE FAMILY PROTEIN"/>
    <property type="match status" value="1"/>
</dbReference>
<proteinExistence type="predicted"/>
<dbReference type="AlphaFoldDB" id="X1ULI3"/>
<evidence type="ECO:0000259" key="1">
    <source>
        <dbReference type="Pfam" id="PF01408"/>
    </source>
</evidence>
<feature type="non-terminal residue" evidence="2">
    <location>
        <position position="283"/>
    </location>
</feature>
<dbReference type="InterPro" id="IPR000683">
    <property type="entry name" value="Gfo/Idh/MocA-like_OxRdtase_N"/>
</dbReference>
<dbReference type="SUPFAM" id="SSF51735">
    <property type="entry name" value="NAD(P)-binding Rossmann-fold domains"/>
    <property type="match status" value="1"/>
</dbReference>
<protein>
    <recommendedName>
        <fullName evidence="1">Gfo/Idh/MocA-like oxidoreductase N-terminal domain-containing protein</fullName>
    </recommendedName>
</protein>
<sequence>DWIERKKKQAKDNKLNKGLETFLTQEDLNVVLTGVCDVFDVRAERGITTSKNDIRPGGDSGLLKGARRYIHYQDLIQSNEVDAVIIATPDHWHTQMTIDAVNAGKHVYCEKCMTRTIDETFKITEAVKNSGKVFQLGHQGRQQDSNIKAKQIAEKNILGKITLVETTTNRNSPNGAWVYEIHDEGSPETIDWEQFQGAAPNKAPFSLERFFRWRCWFDYGTGLSGDLLSHEYDAVNQILELGIPKSVVASGGIYFFQDGRDVPDVFQAVYEYPDRDLTLIYSA</sequence>
<dbReference type="EMBL" id="BARW01016621">
    <property type="protein sequence ID" value="GAI93204.1"/>
    <property type="molecule type" value="Genomic_DNA"/>
</dbReference>
<dbReference type="PANTHER" id="PTHR43818">
    <property type="entry name" value="BCDNA.GH03377"/>
    <property type="match status" value="1"/>
</dbReference>
<dbReference type="SUPFAM" id="SSF55347">
    <property type="entry name" value="Glyceraldehyde-3-phosphate dehydrogenase-like, C-terminal domain"/>
    <property type="match status" value="1"/>
</dbReference>
<gene>
    <name evidence="2" type="ORF">S12H4_28900</name>
</gene>
<name>X1ULI3_9ZZZZ</name>
<dbReference type="InterPro" id="IPR036291">
    <property type="entry name" value="NAD(P)-bd_dom_sf"/>
</dbReference>
<comment type="caution">
    <text evidence="2">The sequence shown here is derived from an EMBL/GenBank/DDBJ whole genome shotgun (WGS) entry which is preliminary data.</text>
</comment>
<dbReference type="GO" id="GO:0000166">
    <property type="term" value="F:nucleotide binding"/>
    <property type="evidence" value="ECO:0007669"/>
    <property type="project" value="InterPro"/>
</dbReference>
<dbReference type="Gene3D" id="3.30.360.10">
    <property type="entry name" value="Dihydrodipicolinate Reductase, domain 2"/>
    <property type="match status" value="1"/>
</dbReference>
<accession>X1ULI3</accession>
<dbReference type="Pfam" id="PF01408">
    <property type="entry name" value="GFO_IDH_MocA"/>
    <property type="match status" value="1"/>
</dbReference>